<proteinExistence type="predicted"/>
<name>A0AAD6G4C3_9EURO</name>
<evidence type="ECO:0000256" key="3">
    <source>
        <dbReference type="ARBA" id="ARBA00022741"/>
    </source>
</evidence>
<evidence type="ECO:0000256" key="2">
    <source>
        <dbReference type="ARBA" id="ARBA00022679"/>
    </source>
</evidence>
<comment type="caution">
    <text evidence="7">The sequence shown here is derived from an EMBL/GenBank/DDBJ whole genome shotgun (WGS) entry which is preliminary data.</text>
</comment>
<evidence type="ECO:0000256" key="5">
    <source>
        <dbReference type="ARBA" id="ARBA00022840"/>
    </source>
</evidence>
<dbReference type="GeneID" id="81598640"/>
<dbReference type="PROSITE" id="PS50011">
    <property type="entry name" value="PROTEIN_KINASE_DOM"/>
    <property type="match status" value="1"/>
</dbReference>
<dbReference type="EMBL" id="JAPVEA010000005">
    <property type="protein sequence ID" value="KAJ5454059.1"/>
    <property type="molecule type" value="Genomic_DNA"/>
</dbReference>
<sequence length="281" mass="31858">MTDAFVSASEDIYIVTGLMRSDLHSRLGLGPLENRVTQFYLYQMLRGLKYIHSAGVVHRDIKPSNILIDENHCLKICDFGLARIFESQMTGYVTTRFYRAPEVLTGQAYGLEVDIWSSACVFAEMLHGQVLFPGKNDVSQLSIIAELLGQDEMQTGSTIVRQRASPTAYPQQHLCLQISLRISRTTDNCHSVSDFGESSHKVQSWGSEILIAEYLRLSAFDLLRRMLVCNPRHRICAAKAFAHKYLSPYHDPTGEHREAANFTNWPSTDTDFPTDTWKTMM</sequence>
<keyword evidence="4" id="KW-0418">Kinase</keyword>
<evidence type="ECO:0000256" key="4">
    <source>
        <dbReference type="ARBA" id="ARBA00022777"/>
    </source>
</evidence>
<accession>A0AAD6G4C3</accession>
<feature type="domain" description="Protein kinase" evidence="6">
    <location>
        <begin position="1"/>
        <end position="246"/>
    </location>
</feature>
<dbReference type="InterPro" id="IPR000719">
    <property type="entry name" value="Prot_kinase_dom"/>
</dbReference>
<evidence type="ECO:0000313" key="7">
    <source>
        <dbReference type="EMBL" id="KAJ5454059.1"/>
    </source>
</evidence>
<dbReference type="RefSeq" id="XP_056767015.1">
    <property type="nucleotide sequence ID" value="XM_056908397.1"/>
</dbReference>
<dbReference type="Gene3D" id="1.10.510.10">
    <property type="entry name" value="Transferase(Phosphotransferase) domain 1"/>
    <property type="match status" value="1"/>
</dbReference>
<evidence type="ECO:0000313" key="8">
    <source>
        <dbReference type="Proteomes" id="UP001213681"/>
    </source>
</evidence>
<keyword evidence="3" id="KW-0547">Nucleotide-binding</keyword>
<reference evidence="7" key="2">
    <citation type="journal article" date="2023" name="IMA Fungus">
        <title>Comparative genomic study of the Penicillium genus elucidates a diverse pangenome and 15 lateral gene transfer events.</title>
        <authorList>
            <person name="Petersen C."/>
            <person name="Sorensen T."/>
            <person name="Nielsen M.R."/>
            <person name="Sondergaard T.E."/>
            <person name="Sorensen J.L."/>
            <person name="Fitzpatrick D.A."/>
            <person name="Frisvad J.C."/>
            <person name="Nielsen K.L."/>
        </authorList>
    </citation>
    <scope>NUCLEOTIDE SEQUENCE</scope>
    <source>
        <strain evidence="7">IBT 16125</strain>
    </source>
</reference>
<gene>
    <name evidence="7" type="ORF">N7458_005015</name>
</gene>
<protein>
    <recommendedName>
        <fullName evidence="6">Protein kinase domain-containing protein</fullName>
    </recommendedName>
</protein>
<keyword evidence="8" id="KW-1185">Reference proteome</keyword>
<keyword evidence="5" id="KW-0067">ATP-binding</keyword>
<dbReference type="PANTHER" id="PTHR24055">
    <property type="entry name" value="MITOGEN-ACTIVATED PROTEIN KINASE"/>
    <property type="match status" value="1"/>
</dbReference>
<dbReference type="InterPro" id="IPR011009">
    <property type="entry name" value="Kinase-like_dom_sf"/>
</dbReference>
<dbReference type="InterPro" id="IPR008271">
    <property type="entry name" value="Ser/Thr_kinase_AS"/>
</dbReference>
<evidence type="ECO:0000259" key="6">
    <source>
        <dbReference type="PROSITE" id="PS50011"/>
    </source>
</evidence>
<dbReference type="Proteomes" id="UP001213681">
    <property type="component" value="Unassembled WGS sequence"/>
</dbReference>
<dbReference type="Gene3D" id="3.30.200.20">
    <property type="entry name" value="Phosphorylase Kinase, domain 1"/>
    <property type="match status" value="1"/>
</dbReference>
<dbReference type="SUPFAM" id="SSF56112">
    <property type="entry name" value="Protein kinase-like (PK-like)"/>
    <property type="match status" value="1"/>
</dbReference>
<reference evidence="7" key="1">
    <citation type="submission" date="2022-12" db="EMBL/GenBank/DDBJ databases">
        <authorList>
            <person name="Petersen C."/>
        </authorList>
    </citation>
    <scope>NUCLEOTIDE SEQUENCE</scope>
    <source>
        <strain evidence="7">IBT 16125</strain>
    </source>
</reference>
<dbReference type="InterPro" id="IPR050117">
    <property type="entry name" value="MAPK"/>
</dbReference>
<dbReference type="GO" id="GO:0005524">
    <property type="term" value="F:ATP binding"/>
    <property type="evidence" value="ECO:0007669"/>
    <property type="project" value="UniProtKB-KW"/>
</dbReference>
<evidence type="ECO:0000256" key="1">
    <source>
        <dbReference type="ARBA" id="ARBA00022527"/>
    </source>
</evidence>
<dbReference type="Pfam" id="PF00069">
    <property type="entry name" value="Pkinase"/>
    <property type="match status" value="1"/>
</dbReference>
<dbReference type="FunFam" id="1.10.510.10:FF:000624">
    <property type="entry name" value="Mitogen-activated protein kinase"/>
    <property type="match status" value="1"/>
</dbReference>
<dbReference type="GO" id="GO:0004674">
    <property type="term" value="F:protein serine/threonine kinase activity"/>
    <property type="evidence" value="ECO:0007669"/>
    <property type="project" value="UniProtKB-KW"/>
</dbReference>
<keyword evidence="2" id="KW-0808">Transferase</keyword>
<dbReference type="PROSITE" id="PS00108">
    <property type="entry name" value="PROTEIN_KINASE_ST"/>
    <property type="match status" value="1"/>
</dbReference>
<dbReference type="AlphaFoldDB" id="A0AAD6G4C3"/>
<keyword evidence="1" id="KW-0723">Serine/threonine-protein kinase</keyword>
<organism evidence="7 8">
    <name type="scientific">Penicillium daleae</name>
    <dbReference type="NCBI Taxonomy" id="63821"/>
    <lineage>
        <taxon>Eukaryota</taxon>
        <taxon>Fungi</taxon>
        <taxon>Dikarya</taxon>
        <taxon>Ascomycota</taxon>
        <taxon>Pezizomycotina</taxon>
        <taxon>Eurotiomycetes</taxon>
        <taxon>Eurotiomycetidae</taxon>
        <taxon>Eurotiales</taxon>
        <taxon>Aspergillaceae</taxon>
        <taxon>Penicillium</taxon>
    </lineage>
</organism>
<dbReference type="SMART" id="SM00220">
    <property type="entry name" value="S_TKc"/>
    <property type="match status" value="1"/>
</dbReference>